<dbReference type="InterPro" id="IPR051159">
    <property type="entry name" value="Hexapeptide_acetyltransf"/>
</dbReference>
<reference evidence="1 2" key="1">
    <citation type="submission" date="2023-05" db="EMBL/GenBank/DDBJ databases">
        <title>Microbacterium dauci sp.nov., Isolated from Carrot Rhizosphere Soil.</title>
        <authorList>
            <person name="Xiao Z."/>
            <person name="Zheng J."/>
        </authorList>
    </citation>
    <scope>NUCLEOTIDE SEQUENCE [LARGE SCALE GENOMIC DNA]</scope>
    <source>
        <strain evidence="1 2">LX3-4</strain>
    </source>
</reference>
<dbReference type="GO" id="GO:0016746">
    <property type="term" value="F:acyltransferase activity"/>
    <property type="evidence" value="ECO:0007669"/>
    <property type="project" value="UniProtKB-KW"/>
</dbReference>
<dbReference type="EC" id="2.3.1.-" evidence="1"/>
<dbReference type="InterPro" id="IPR011004">
    <property type="entry name" value="Trimer_LpxA-like_sf"/>
</dbReference>
<dbReference type="Gene3D" id="2.160.10.10">
    <property type="entry name" value="Hexapeptide repeat proteins"/>
    <property type="match status" value="1"/>
</dbReference>
<accession>A0ABT6ZEA4</accession>
<protein>
    <submittedName>
        <fullName evidence="1">Acyltransferase</fullName>
        <ecNumber evidence="1">2.3.1.-</ecNumber>
    </submittedName>
</protein>
<dbReference type="SUPFAM" id="SSF51161">
    <property type="entry name" value="Trimeric LpxA-like enzymes"/>
    <property type="match status" value="1"/>
</dbReference>
<sequence>MKATSQSRWNRLRYRIIKASKGASAASRALGVTVGRDCRILSNVVTTEPWLVTIGDRVTISSKVTIVTHDGTGWLVSDERGRRYRYAPVTIGSEVFVGTGATIMPGVEIGDRCVVAAGAVVTRSVPSGSVVAGVPARVIGSYDDLAAKIATWPSASDMTGSTYRARVDSIAEAR</sequence>
<dbReference type="Proteomes" id="UP001321481">
    <property type="component" value="Unassembled WGS sequence"/>
</dbReference>
<dbReference type="InterPro" id="IPR001451">
    <property type="entry name" value="Hexapep"/>
</dbReference>
<name>A0ABT6ZEA4_9MICO</name>
<evidence type="ECO:0000313" key="1">
    <source>
        <dbReference type="EMBL" id="MDJ1114490.1"/>
    </source>
</evidence>
<dbReference type="PANTHER" id="PTHR23416">
    <property type="entry name" value="SIALIC ACID SYNTHASE-RELATED"/>
    <property type="match status" value="1"/>
</dbReference>
<dbReference type="RefSeq" id="WP_283716110.1">
    <property type="nucleotide sequence ID" value="NZ_JASJND010000005.1"/>
</dbReference>
<evidence type="ECO:0000313" key="2">
    <source>
        <dbReference type="Proteomes" id="UP001321481"/>
    </source>
</evidence>
<comment type="caution">
    <text evidence="1">The sequence shown here is derived from an EMBL/GenBank/DDBJ whole genome shotgun (WGS) entry which is preliminary data.</text>
</comment>
<keyword evidence="2" id="KW-1185">Reference proteome</keyword>
<gene>
    <name evidence="1" type="ORF">QNI14_08490</name>
</gene>
<keyword evidence="1" id="KW-0012">Acyltransferase</keyword>
<dbReference type="Pfam" id="PF14602">
    <property type="entry name" value="Hexapep_2"/>
    <property type="match status" value="1"/>
</dbReference>
<keyword evidence="1" id="KW-0808">Transferase</keyword>
<dbReference type="CDD" id="cd04647">
    <property type="entry name" value="LbH_MAT_like"/>
    <property type="match status" value="1"/>
</dbReference>
<proteinExistence type="predicted"/>
<organism evidence="1 2">
    <name type="scientific">Microbacterium dauci</name>
    <dbReference type="NCBI Taxonomy" id="3048008"/>
    <lineage>
        <taxon>Bacteria</taxon>
        <taxon>Bacillati</taxon>
        <taxon>Actinomycetota</taxon>
        <taxon>Actinomycetes</taxon>
        <taxon>Micrococcales</taxon>
        <taxon>Microbacteriaceae</taxon>
        <taxon>Microbacterium</taxon>
    </lineage>
</organism>
<dbReference type="EMBL" id="JASJND010000005">
    <property type="protein sequence ID" value="MDJ1114490.1"/>
    <property type="molecule type" value="Genomic_DNA"/>
</dbReference>